<reference evidence="1 2" key="2">
    <citation type="submission" date="2018-11" db="EMBL/GenBank/DDBJ databases">
        <authorList>
            <consortium name="Pathogen Informatics"/>
        </authorList>
    </citation>
    <scope>NUCLEOTIDE SEQUENCE [LARGE SCALE GENOMIC DNA]</scope>
</reference>
<organism evidence="3">
    <name type="scientific">Hymenolepis diminuta</name>
    <name type="common">Rat tapeworm</name>
    <dbReference type="NCBI Taxonomy" id="6216"/>
    <lineage>
        <taxon>Eukaryota</taxon>
        <taxon>Metazoa</taxon>
        <taxon>Spiralia</taxon>
        <taxon>Lophotrochozoa</taxon>
        <taxon>Platyhelminthes</taxon>
        <taxon>Cestoda</taxon>
        <taxon>Eucestoda</taxon>
        <taxon>Cyclophyllidea</taxon>
        <taxon>Hymenolepididae</taxon>
        <taxon>Hymenolepis</taxon>
    </lineage>
</organism>
<gene>
    <name evidence="1" type="ORF">HDID_LOCUS10305</name>
</gene>
<dbReference type="WBParaSite" id="HDID_0001030701-mRNA-1">
    <property type="protein sequence ID" value="HDID_0001030701-mRNA-1"/>
    <property type="gene ID" value="HDID_0001030701"/>
</dbReference>
<evidence type="ECO:0000313" key="2">
    <source>
        <dbReference type="Proteomes" id="UP000274504"/>
    </source>
</evidence>
<evidence type="ECO:0000313" key="1">
    <source>
        <dbReference type="EMBL" id="VDL63063.1"/>
    </source>
</evidence>
<reference evidence="3" key="1">
    <citation type="submission" date="2017-02" db="UniProtKB">
        <authorList>
            <consortium name="WormBaseParasite"/>
        </authorList>
    </citation>
    <scope>IDENTIFICATION</scope>
</reference>
<evidence type="ECO:0000313" key="3">
    <source>
        <dbReference type="WBParaSite" id="HDID_0001030701-mRNA-1"/>
    </source>
</evidence>
<dbReference type="EMBL" id="UYSG01011612">
    <property type="protein sequence ID" value="VDL63063.1"/>
    <property type="molecule type" value="Genomic_DNA"/>
</dbReference>
<protein>
    <submittedName>
        <fullName evidence="3">Ovule protein</fullName>
    </submittedName>
</protein>
<accession>A0A0R3SX60</accession>
<dbReference type="Proteomes" id="UP000274504">
    <property type="component" value="Unassembled WGS sequence"/>
</dbReference>
<proteinExistence type="predicted"/>
<sequence>MRDLKIFPNEVSKHFEAKSQRPRFHLSLKFNPAPGNLGGNEELFGGHQGIDNRANKMLSNKSLDSCSQSKSETVEVKIQFVS</sequence>
<name>A0A0R3SX60_HYMDI</name>
<dbReference type="AlphaFoldDB" id="A0A0R3SX60"/>